<feature type="domain" description="RES" evidence="2">
    <location>
        <begin position="69"/>
        <end position="189"/>
    </location>
</feature>
<sequence>MNPTSTPPRESPLKAVEPDERRLDDQVEGTFPASDPLSATASATATQAENPHRYVTVYRVVSPDDADAPFSRGAGRGGRWTSQGVQAVYASLSPAGAVLEFLAHLEGPTPRALRLAVGTLPAECVHPLAQLPDGWDQRPYRDAVRRAGDAWVRENTSVALQVPSALVPRERNVLLNVAHPDFCRLELLSCDALHLDERVRI</sequence>
<evidence type="ECO:0000256" key="1">
    <source>
        <dbReference type="SAM" id="MobiDB-lite"/>
    </source>
</evidence>
<dbReference type="Pfam" id="PF08808">
    <property type="entry name" value="RES"/>
    <property type="match status" value="1"/>
</dbReference>
<dbReference type="Proteomes" id="UP000636453">
    <property type="component" value="Unassembled WGS sequence"/>
</dbReference>
<name>A0A918YWR8_9GAMM</name>
<organism evidence="3 4">
    <name type="scientific">Vulcaniibacterium thermophilum</name>
    <dbReference type="NCBI Taxonomy" id="1169913"/>
    <lineage>
        <taxon>Bacteria</taxon>
        <taxon>Pseudomonadati</taxon>
        <taxon>Pseudomonadota</taxon>
        <taxon>Gammaproteobacteria</taxon>
        <taxon>Lysobacterales</taxon>
        <taxon>Lysobacteraceae</taxon>
        <taxon>Vulcaniibacterium</taxon>
    </lineage>
</organism>
<evidence type="ECO:0000313" key="4">
    <source>
        <dbReference type="Proteomes" id="UP000636453"/>
    </source>
</evidence>
<keyword evidence="4" id="KW-1185">Reference proteome</keyword>
<dbReference type="EMBL" id="BNCF01000002">
    <property type="protein sequence ID" value="GHE26879.1"/>
    <property type="molecule type" value="Genomic_DNA"/>
</dbReference>
<dbReference type="SMART" id="SM00953">
    <property type="entry name" value="RES"/>
    <property type="match status" value="1"/>
</dbReference>
<feature type="region of interest" description="Disordered" evidence="1">
    <location>
        <begin position="1"/>
        <end position="48"/>
    </location>
</feature>
<feature type="compositionally biased region" description="Low complexity" evidence="1">
    <location>
        <begin position="33"/>
        <end position="48"/>
    </location>
</feature>
<reference evidence="3" key="2">
    <citation type="submission" date="2020-09" db="EMBL/GenBank/DDBJ databases">
        <authorList>
            <person name="Sun Q."/>
            <person name="Kim S."/>
        </authorList>
    </citation>
    <scope>NUCLEOTIDE SEQUENCE</scope>
    <source>
        <strain evidence="3">KCTC 32020</strain>
    </source>
</reference>
<reference evidence="3" key="1">
    <citation type="journal article" date="2014" name="Int. J. Syst. Evol. Microbiol.">
        <title>Complete genome sequence of Corynebacterium casei LMG S-19264T (=DSM 44701T), isolated from a smear-ripened cheese.</title>
        <authorList>
            <consortium name="US DOE Joint Genome Institute (JGI-PGF)"/>
            <person name="Walter F."/>
            <person name="Albersmeier A."/>
            <person name="Kalinowski J."/>
            <person name="Ruckert C."/>
        </authorList>
    </citation>
    <scope>NUCLEOTIDE SEQUENCE</scope>
    <source>
        <strain evidence="3">KCTC 32020</strain>
    </source>
</reference>
<comment type="caution">
    <text evidence="3">The sequence shown here is derived from an EMBL/GenBank/DDBJ whole genome shotgun (WGS) entry which is preliminary data.</text>
</comment>
<dbReference type="OrthoDB" id="9789501at2"/>
<proteinExistence type="predicted"/>
<protein>
    <recommendedName>
        <fullName evidence="2">RES domain-containing protein</fullName>
    </recommendedName>
</protein>
<feature type="compositionally biased region" description="Basic and acidic residues" evidence="1">
    <location>
        <begin position="16"/>
        <end position="25"/>
    </location>
</feature>
<dbReference type="AlphaFoldDB" id="A0A918YWR8"/>
<dbReference type="RefSeq" id="WP_146474378.1">
    <property type="nucleotide sequence ID" value="NZ_BNCF01000002.1"/>
</dbReference>
<gene>
    <name evidence="3" type="ORF">GCM10007167_05010</name>
</gene>
<evidence type="ECO:0000313" key="3">
    <source>
        <dbReference type="EMBL" id="GHE26879.1"/>
    </source>
</evidence>
<evidence type="ECO:0000259" key="2">
    <source>
        <dbReference type="SMART" id="SM00953"/>
    </source>
</evidence>
<accession>A0A918YWR8</accession>
<feature type="compositionally biased region" description="Pro residues" evidence="1">
    <location>
        <begin position="1"/>
        <end position="10"/>
    </location>
</feature>
<dbReference type="InterPro" id="IPR014914">
    <property type="entry name" value="RES_dom"/>
</dbReference>